<evidence type="ECO:0000313" key="3">
    <source>
        <dbReference type="Proteomes" id="UP001235840"/>
    </source>
</evidence>
<name>A0ABT9VVW3_9BACI</name>
<reference evidence="2 3" key="1">
    <citation type="submission" date="2023-07" db="EMBL/GenBank/DDBJ databases">
        <title>Genomic Encyclopedia of Type Strains, Phase IV (KMG-IV): sequencing the most valuable type-strain genomes for metagenomic binning, comparative biology and taxonomic classification.</title>
        <authorList>
            <person name="Goeker M."/>
        </authorList>
    </citation>
    <scope>NUCLEOTIDE SEQUENCE [LARGE SCALE GENOMIC DNA]</scope>
    <source>
        <strain evidence="2 3">DSM 12751</strain>
    </source>
</reference>
<dbReference type="EMBL" id="JAUSTY010000002">
    <property type="protein sequence ID" value="MDQ0164775.1"/>
    <property type="molecule type" value="Genomic_DNA"/>
</dbReference>
<sequence length="90" mass="9898">MKLAKKVSILAFVFTCLMISSVVASSVYASCTSWETQATGPVWCDTSDGCGFLWLQDTAKVDAYQVRICSSGDGYFVIEERYVTLREGCC</sequence>
<evidence type="ECO:0000313" key="2">
    <source>
        <dbReference type="EMBL" id="MDQ0164775.1"/>
    </source>
</evidence>
<proteinExistence type="predicted"/>
<feature type="chain" id="PRO_5046273481" evidence="1">
    <location>
        <begin position="25"/>
        <end position="90"/>
    </location>
</feature>
<keyword evidence="3" id="KW-1185">Reference proteome</keyword>
<organism evidence="2 3">
    <name type="scientific">Caldalkalibacillus horti</name>
    <dbReference type="NCBI Taxonomy" id="77523"/>
    <lineage>
        <taxon>Bacteria</taxon>
        <taxon>Bacillati</taxon>
        <taxon>Bacillota</taxon>
        <taxon>Bacilli</taxon>
        <taxon>Bacillales</taxon>
        <taxon>Bacillaceae</taxon>
        <taxon>Caldalkalibacillus</taxon>
    </lineage>
</organism>
<comment type="caution">
    <text evidence="2">The sequence shown here is derived from an EMBL/GenBank/DDBJ whole genome shotgun (WGS) entry which is preliminary data.</text>
</comment>
<accession>A0ABT9VVW3</accession>
<protein>
    <submittedName>
        <fullName evidence="2">Uncharacterized protein</fullName>
    </submittedName>
</protein>
<keyword evidence="1" id="KW-0732">Signal</keyword>
<gene>
    <name evidence="2" type="ORF">J2S11_000675</name>
</gene>
<dbReference type="Proteomes" id="UP001235840">
    <property type="component" value="Unassembled WGS sequence"/>
</dbReference>
<dbReference type="RefSeq" id="WP_307390883.1">
    <property type="nucleotide sequence ID" value="NZ_BAAADK010000018.1"/>
</dbReference>
<evidence type="ECO:0000256" key="1">
    <source>
        <dbReference type="SAM" id="SignalP"/>
    </source>
</evidence>
<feature type="signal peptide" evidence="1">
    <location>
        <begin position="1"/>
        <end position="24"/>
    </location>
</feature>